<gene>
    <name evidence="1" type="ORF">B0G85_0907</name>
</gene>
<sequence length="302" mass="35094">MKIACVIQGDIRRGSDLVLREMSKHFELTILSTWEDEKSIPSGQFITIKSAKPAIAGFSSRNYQRKSTARGIEMARHAGCDYILKWRTDMLATQLDVEQLLAWSDYQPPKDAKSRLVMPAFRNISINPDYLSTIPDLFAFGHIDEMERLWGEEGFDYSHQYNVPPEFTKPLHELAQGDDLRDFYCAEAELYAIYQSRVRNQLGLDLRHKVLAEKRLRLIDYRKLGILWFGPKAGFRSIGQAWEHPWWTETNWMKQNATVHSYGRPIGGIKGRIRRKISKMKIKAELKLQNQLWLKNYSATVI</sequence>
<dbReference type="EMBL" id="PGTX01000002">
    <property type="protein sequence ID" value="PJI79924.1"/>
    <property type="molecule type" value="Genomic_DNA"/>
</dbReference>
<accession>A0A2M8VR50</accession>
<organism evidence="1 2">
    <name type="scientific">Polynucleobacter brandtiae</name>
    <dbReference type="NCBI Taxonomy" id="1938816"/>
    <lineage>
        <taxon>Bacteria</taxon>
        <taxon>Pseudomonadati</taxon>
        <taxon>Pseudomonadota</taxon>
        <taxon>Betaproteobacteria</taxon>
        <taxon>Burkholderiales</taxon>
        <taxon>Burkholderiaceae</taxon>
        <taxon>Polynucleobacter</taxon>
    </lineage>
</organism>
<comment type="caution">
    <text evidence="1">The sequence shown here is derived from an EMBL/GenBank/DDBJ whole genome shotgun (WGS) entry which is preliminary data.</text>
</comment>
<dbReference type="AlphaFoldDB" id="A0A2M8VR50"/>
<protein>
    <recommendedName>
        <fullName evidence="3">WavE lipopolysaccharide synthesis</fullName>
    </recommendedName>
</protein>
<keyword evidence="2" id="KW-1185">Reference proteome</keyword>
<name>A0A2M8VR50_9BURK</name>
<dbReference type="Proteomes" id="UP000229366">
    <property type="component" value="Unassembled WGS sequence"/>
</dbReference>
<evidence type="ECO:0000313" key="1">
    <source>
        <dbReference type="EMBL" id="PJI79924.1"/>
    </source>
</evidence>
<evidence type="ECO:0008006" key="3">
    <source>
        <dbReference type="Google" id="ProtNLM"/>
    </source>
</evidence>
<dbReference type="OrthoDB" id="9129144at2"/>
<reference evidence="1 2" key="1">
    <citation type="submission" date="2017-11" db="EMBL/GenBank/DDBJ databases">
        <title>Genomic Encyclopedia of Type Strains, Phase III (KMG-III): the genomes of soil and plant-associated and newly described type strains.</title>
        <authorList>
            <person name="Whitman W."/>
        </authorList>
    </citation>
    <scope>NUCLEOTIDE SEQUENCE [LARGE SCALE GENOMIC DNA]</scope>
    <source>
        <strain evidence="1 2">UB-Domo-W1</strain>
    </source>
</reference>
<proteinExistence type="predicted"/>
<evidence type="ECO:0000313" key="2">
    <source>
        <dbReference type="Proteomes" id="UP000229366"/>
    </source>
</evidence>